<dbReference type="EMBL" id="JAGYVZ010000014">
    <property type="protein sequence ID" value="MBS7232356.1"/>
    <property type="molecule type" value="Genomic_DNA"/>
</dbReference>
<accession>A0ABS5PF88</accession>
<organism evidence="1 2">
    <name type="scientific">Flavobacterium psychroterrae</name>
    <dbReference type="NCBI Taxonomy" id="2133767"/>
    <lineage>
        <taxon>Bacteria</taxon>
        <taxon>Pseudomonadati</taxon>
        <taxon>Bacteroidota</taxon>
        <taxon>Flavobacteriia</taxon>
        <taxon>Flavobacteriales</taxon>
        <taxon>Flavobacteriaceae</taxon>
        <taxon>Flavobacterium</taxon>
    </lineage>
</organism>
<comment type="caution">
    <text evidence="1">The sequence shown here is derived from an EMBL/GenBank/DDBJ whole genome shotgun (WGS) entry which is preliminary data.</text>
</comment>
<dbReference type="RefSeq" id="WP_213302112.1">
    <property type="nucleotide sequence ID" value="NZ_JAGYVZ010000014.1"/>
</dbReference>
<name>A0ABS5PF88_9FLAO</name>
<evidence type="ECO:0000313" key="2">
    <source>
        <dbReference type="Proteomes" id="UP000722625"/>
    </source>
</evidence>
<sequence>MTFDIKMIKKVYENKTTRVDKAHDLIRRSLALIENFLDNHLWHLMPSQTFNRGVNYVEFAPDRVAFQIVTA</sequence>
<protein>
    <submittedName>
        <fullName evidence="1">Uncharacterized protein</fullName>
    </submittedName>
</protein>
<keyword evidence="2" id="KW-1185">Reference proteome</keyword>
<proteinExistence type="predicted"/>
<gene>
    <name evidence="1" type="ORF">KHA90_15130</name>
</gene>
<reference evidence="1 2" key="1">
    <citation type="journal article" date="2018" name="Int. J. Syst. Evol. Microbiol.">
        <title>Flavobacterium chryseum sp. nov. and Flavobacterium psychroterrae sp. nov., novel environmental bacteria isolated from Antarctica.</title>
        <authorList>
            <person name="Kralova S."/>
            <person name="Svec P."/>
            <person name="Busse H.J."/>
            <person name="Stankova E."/>
            <person name="Vaczi P."/>
            <person name="Sedlacek I."/>
        </authorList>
    </citation>
    <scope>NUCLEOTIDE SEQUENCE [LARGE SCALE GENOMIC DNA]</scope>
    <source>
        <strain evidence="1 2">CCM 8827</strain>
    </source>
</reference>
<dbReference type="Proteomes" id="UP000722625">
    <property type="component" value="Unassembled WGS sequence"/>
</dbReference>
<evidence type="ECO:0000313" key="1">
    <source>
        <dbReference type="EMBL" id="MBS7232356.1"/>
    </source>
</evidence>